<reference evidence="1 2" key="1">
    <citation type="submission" date="2015-01" db="EMBL/GenBank/DDBJ databases">
        <title>Evolution of Trichinella species and genotypes.</title>
        <authorList>
            <person name="Korhonen P.K."/>
            <person name="Edoardo P."/>
            <person name="Giuseppe L.R."/>
            <person name="Gasser R.B."/>
        </authorList>
    </citation>
    <scope>NUCLEOTIDE SEQUENCE [LARGE SCALE GENOMIC DNA]</scope>
    <source>
        <strain evidence="1">ISS37</strain>
    </source>
</reference>
<accession>A0A0V0SKD5</accession>
<dbReference type="AlphaFoldDB" id="A0A0V0SKD5"/>
<evidence type="ECO:0000313" key="1">
    <source>
        <dbReference type="EMBL" id="KRX27220.1"/>
    </source>
</evidence>
<proteinExistence type="predicted"/>
<dbReference type="OrthoDB" id="5941981at2759"/>
<gene>
    <name evidence="1" type="ORF">T07_5793</name>
</gene>
<name>A0A0V0SKD5_9BILA</name>
<organism evidence="1 2">
    <name type="scientific">Trichinella nelsoni</name>
    <dbReference type="NCBI Taxonomy" id="6336"/>
    <lineage>
        <taxon>Eukaryota</taxon>
        <taxon>Metazoa</taxon>
        <taxon>Ecdysozoa</taxon>
        <taxon>Nematoda</taxon>
        <taxon>Enoplea</taxon>
        <taxon>Dorylaimia</taxon>
        <taxon>Trichinellida</taxon>
        <taxon>Trichinellidae</taxon>
        <taxon>Trichinella</taxon>
    </lineage>
</organism>
<evidence type="ECO:0000313" key="2">
    <source>
        <dbReference type="Proteomes" id="UP000054630"/>
    </source>
</evidence>
<comment type="caution">
    <text evidence="1">The sequence shown here is derived from an EMBL/GenBank/DDBJ whole genome shotgun (WGS) entry which is preliminary data.</text>
</comment>
<keyword evidence="2" id="KW-1185">Reference proteome</keyword>
<protein>
    <submittedName>
        <fullName evidence="1">Uncharacterized protein</fullName>
    </submittedName>
</protein>
<dbReference type="EMBL" id="JYDL01000004">
    <property type="protein sequence ID" value="KRX27220.1"/>
    <property type="molecule type" value="Genomic_DNA"/>
</dbReference>
<dbReference type="Proteomes" id="UP000054630">
    <property type="component" value="Unassembled WGS sequence"/>
</dbReference>
<sequence>MSNGIRQLQCPQLMCQHWRDEFSSLFVIATVFLHVRAAPRLHVAAHSGPIESASHSCQCRTLSQVICARTVVHGLHDFISEGSGHQILQNPFLSHESAAISPVEAILLQPTAPLLPQHVHVAATLRGHSTGQFALHNHCRSSRISGSACWAASNCSLKTWVTSSGA</sequence>